<keyword evidence="2" id="KW-1185">Reference proteome</keyword>
<reference evidence="1" key="2">
    <citation type="submission" date="2020-09" db="EMBL/GenBank/DDBJ databases">
        <authorList>
            <person name="Sun Q."/>
            <person name="Ohkuma M."/>
        </authorList>
    </citation>
    <scope>NUCLEOTIDE SEQUENCE</scope>
    <source>
        <strain evidence="1">JCM 14371</strain>
    </source>
</reference>
<dbReference type="InterPro" id="IPR010352">
    <property type="entry name" value="DUF945"/>
</dbReference>
<evidence type="ECO:0000313" key="2">
    <source>
        <dbReference type="Proteomes" id="UP000635726"/>
    </source>
</evidence>
<dbReference type="AlphaFoldDB" id="A0A917PHD0"/>
<dbReference type="Proteomes" id="UP000635726">
    <property type="component" value="Unassembled WGS sequence"/>
</dbReference>
<protein>
    <recommendedName>
        <fullName evidence="3">DUF945 domain-containing protein</fullName>
    </recommendedName>
</protein>
<sequence>MRRGTASYTERDMMHPTARTALIATAALLLAGAGTAVVAGEQTQRNVQEQLERTRKTLEGSGLATMVSGPYQGNVMGGTQVTKLTLLPKSAEPVVVTLTSRVHNGPFPEGRAFGAATVVTDVTFPPDVQKQLDAALGGQKISITTLVKFGGNSVTTYRVPEGQFTGDGTTMAWKAVTGNVYSEGERVRGDGQWPGLTVRGGGGLITLGASTWSTTGQTAQDGMGNATTTLNVGEIRGSDQGSTVFNVGPVKAESEVKSDAQFVSSSARYHVARATLNGQTYDDMTLNLTMGRLDRQVLAQLGHVDVADQNFDPKTLNSIFNALLQAGPTLSVDRLSVGSGTNEVQLNARAAFKAGADVDWMTLMLDPEALMSQMDVQAHLEGEAQAIEELGTRIAGQRKNVASMLQAAQEEGLLVRKGTRLAADLRLDQDGLKVNGVPLQ</sequence>
<organism evidence="1 2">
    <name type="scientific">Deinococcus aquiradiocola</name>
    <dbReference type="NCBI Taxonomy" id="393059"/>
    <lineage>
        <taxon>Bacteria</taxon>
        <taxon>Thermotogati</taxon>
        <taxon>Deinococcota</taxon>
        <taxon>Deinococci</taxon>
        <taxon>Deinococcales</taxon>
        <taxon>Deinococcaceae</taxon>
        <taxon>Deinococcus</taxon>
    </lineage>
</organism>
<reference evidence="1" key="1">
    <citation type="journal article" date="2014" name="Int. J. Syst. Evol. Microbiol.">
        <title>Complete genome sequence of Corynebacterium casei LMG S-19264T (=DSM 44701T), isolated from a smear-ripened cheese.</title>
        <authorList>
            <consortium name="US DOE Joint Genome Institute (JGI-PGF)"/>
            <person name="Walter F."/>
            <person name="Albersmeier A."/>
            <person name="Kalinowski J."/>
            <person name="Ruckert C."/>
        </authorList>
    </citation>
    <scope>NUCLEOTIDE SEQUENCE</scope>
    <source>
        <strain evidence="1">JCM 14371</strain>
    </source>
</reference>
<evidence type="ECO:0000313" key="1">
    <source>
        <dbReference type="EMBL" id="GGJ78719.1"/>
    </source>
</evidence>
<accession>A0A917PHD0</accession>
<dbReference type="Pfam" id="PF06097">
    <property type="entry name" value="DUF945"/>
    <property type="match status" value="1"/>
</dbReference>
<proteinExistence type="predicted"/>
<dbReference type="EMBL" id="BMOE01000007">
    <property type="protein sequence ID" value="GGJ78719.1"/>
    <property type="molecule type" value="Genomic_DNA"/>
</dbReference>
<comment type="caution">
    <text evidence="1">The sequence shown here is derived from an EMBL/GenBank/DDBJ whole genome shotgun (WGS) entry which is preliminary data.</text>
</comment>
<name>A0A917PHD0_9DEIO</name>
<gene>
    <name evidence="1" type="ORF">GCM10008939_23220</name>
</gene>
<evidence type="ECO:0008006" key="3">
    <source>
        <dbReference type="Google" id="ProtNLM"/>
    </source>
</evidence>